<protein>
    <submittedName>
        <fullName evidence="2">Methyltransferase</fullName>
    </submittedName>
</protein>
<dbReference type="STRING" id="1227492.C482_16113"/>
<dbReference type="PANTHER" id="PTHR43591:SF24">
    <property type="entry name" value="2-METHOXY-6-POLYPRENYL-1,4-BENZOQUINOL METHYLASE, MITOCHONDRIAL"/>
    <property type="match status" value="1"/>
</dbReference>
<dbReference type="SUPFAM" id="SSF53335">
    <property type="entry name" value="S-adenosyl-L-methionine-dependent methyltransferases"/>
    <property type="match status" value="1"/>
</dbReference>
<comment type="caution">
    <text evidence="2">The sequence shown here is derived from an EMBL/GenBank/DDBJ whole genome shotgun (WGS) entry which is preliminary data.</text>
</comment>
<dbReference type="GO" id="GO:0008757">
    <property type="term" value="F:S-adenosylmethionine-dependent methyltransferase activity"/>
    <property type="evidence" value="ECO:0007669"/>
    <property type="project" value="InterPro"/>
</dbReference>
<dbReference type="RefSeq" id="WP_006168710.1">
    <property type="nucleotide sequence ID" value="NZ_AOIN01000086.1"/>
</dbReference>
<dbReference type="Gene3D" id="3.40.50.150">
    <property type="entry name" value="Vaccinia Virus protein VP39"/>
    <property type="match status" value="1"/>
</dbReference>
<dbReference type="EMBL" id="AOIN01000086">
    <property type="protein sequence ID" value="ELY96117.1"/>
    <property type="molecule type" value="Genomic_DNA"/>
</dbReference>
<name>M0AE23_9EURY</name>
<keyword evidence="2" id="KW-0808">Transferase</keyword>
<evidence type="ECO:0000259" key="1">
    <source>
        <dbReference type="Pfam" id="PF08241"/>
    </source>
</evidence>
<proteinExistence type="predicted"/>
<dbReference type="InterPro" id="IPR029063">
    <property type="entry name" value="SAM-dependent_MTases_sf"/>
</dbReference>
<accession>M0AE23</accession>
<feature type="domain" description="Methyltransferase type 11" evidence="1">
    <location>
        <begin position="47"/>
        <end position="142"/>
    </location>
</feature>
<dbReference type="CDD" id="cd02440">
    <property type="entry name" value="AdoMet_MTases"/>
    <property type="match status" value="1"/>
</dbReference>
<evidence type="ECO:0000313" key="3">
    <source>
        <dbReference type="Proteomes" id="UP000011693"/>
    </source>
</evidence>
<dbReference type="PANTHER" id="PTHR43591">
    <property type="entry name" value="METHYLTRANSFERASE"/>
    <property type="match status" value="1"/>
</dbReference>
<gene>
    <name evidence="2" type="ORF">C482_16113</name>
</gene>
<keyword evidence="2" id="KW-0489">Methyltransferase</keyword>
<dbReference type="InterPro" id="IPR013216">
    <property type="entry name" value="Methyltransf_11"/>
</dbReference>
<dbReference type="OrthoDB" id="57427at2157"/>
<sequence length="243" mass="27339">MKSEIDSYWSGEANDYQAGIKTELTANKSEWQAIFQRALGATDLDVLDVGTGPGVLALLLSELGHDVTGMDFSREMLEHAADNVDEFDPSVGLAQGDAENLPFKSGQFDAVVNRHLLFTLPDPESALTEWKRVLKPGGKLVFADGNFYGNLDRTLKRRLWRYLGHFLVLCTERRLNANLRMEVVDDLPLTEVPRPKTDVQLLERVGFEEITVENRIDRQTKSTFEYLKSGYWGEAFLVAATKP</sequence>
<dbReference type="AlphaFoldDB" id="M0AE23"/>
<organism evidence="2 3">
    <name type="scientific">Natrialba chahannaoensis JCM 10990</name>
    <dbReference type="NCBI Taxonomy" id="1227492"/>
    <lineage>
        <taxon>Archaea</taxon>
        <taxon>Methanobacteriati</taxon>
        <taxon>Methanobacteriota</taxon>
        <taxon>Stenosarchaea group</taxon>
        <taxon>Halobacteria</taxon>
        <taxon>Halobacteriales</taxon>
        <taxon>Natrialbaceae</taxon>
        <taxon>Natrialba</taxon>
    </lineage>
</organism>
<dbReference type="GO" id="GO:0032259">
    <property type="term" value="P:methylation"/>
    <property type="evidence" value="ECO:0007669"/>
    <property type="project" value="UniProtKB-KW"/>
</dbReference>
<keyword evidence="3" id="KW-1185">Reference proteome</keyword>
<dbReference type="Pfam" id="PF08241">
    <property type="entry name" value="Methyltransf_11"/>
    <property type="match status" value="1"/>
</dbReference>
<dbReference type="Proteomes" id="UP000011693">
    <property type="component" value="Unassembled WGS sequence"/>
</dbReference>
<evidence type="ECO:0000313" key="2">
    <source>
        <dbReference type="EMBL" id="ELY96117.1"/>
    </source>
</evidence>
<reference evidence="2 3" key="1">
    <citation type="journal article" date="2014" name="PLoS Genet.">
        <title>Phylogenetically driven sequencing of extremely halophilic archaea reveals strategies for static and dynamic osmo-response.</title>
        <authorList>
            <person name="Becker E.A."/>
            <person name="Seitzer P.M."/>
            <person name="Tritt A."/>
            <person name="Larsen D."/>
            <person name="Krusor M."/>
            <person name="Yao A.I."/>
            <person name="Wu D."/>
            <person name="Madern D."/>
            <person name="Eisen J.A."/>
            <person name="Darling A.E."/>
            <person name="Facciotti M.T."/>
        </authorList>
    </citation>
    <scope>NUCLEOTIDE SEQUENCE [LARGE SCALE GENOMIC DNA]</scope>
    <source>
        <strain evidence="2 3">JCM 10990</strain>
    </source>
</reference>